<dbReference type="GO" id="GO:0000224">
    <property type="term" value="F:peptide-N4-(N-acetyl-beta-glucosaminyl)asparagine amidase activity"/>
    <property type="evidence" value="ECO:0007669"/>
    <property type="project" value="TreeGrafter"/>
</dbReference>
<dbReference type="Pfam" id="PF17678">
    <property type="entry name" value="Glyco_hydro_92N"/>
    <property type="match status" value="1"/>
</dbReference>
<dbReference type="PANTHER" id="PTHR12143">
    <property type="entry name" value="PEPTIDE N-GLYCANASE PNGASE -RELATED"/>
    <property type="match status" value="1"/>
</dbReference>
<organism evidence="6 7">
    <name type="scientific">Porphyromonas gingivalis (strain ATCC 33277 / DSM 20709 / CIP 103683 / JCM 12257 / NCTC 11834 / 2561)</name>
    <dbReference type="NCBI Taxonomy" id="431947"/>
    <lineage>
        <taxon>Bacteria</taxon>
        <taxon>Pseudomonadati</taxon>
        <taxon>Bacteroidota</taxon>
        <taxon>Bacteroidia</taxon>
        <taxon>Bacteroidales</taxon>
        <taxon>Porphyromonadaceae</taxon>
        <taxon>Porphyromonas</taxon>
    </lineage>
</organism>
<gene>
    <name evidence="6" type="ordered locus">PGN_1039</name>
</gene>
<protein>
    <submittedName>
        <fullName evidence="6">Putative alpha-1,2-mannosidase</fullName>
    </submittedName>
</protein>
<dbReference type="NCBIfam" id="TIGR01180">
    <property type="entry name" value="aman2_put"/>
    <property type="match status" value="1"/>
</dbReference>
<dbReference type="Pfam" id="PF07971">
    <property type="entry name" value="Glyco_hydro_92"/>
    <property type="match status" value="1"/>
</dbReference>
<feature type="domain" description="Glycosyl hydrolase family 92 N-terminal" evidence="5">
    <location>
        <begin position="47"/>
        <end position="278"/>
    </location>
</feature>
<evidence type="ECO:0000256" key="1">
    <source>
        <dbReference type="ARBA" id="ARBA00001913"/>
    </source>
</evidence>
<evidence type="ECO:0000259" key="4">
    <source>
        <dbReference type="Pfam" id="PF07971"/>
    </source>
</evidence>
<dbReference type="PANTHER" id="PTHR12143:SF39">
    <property type="entry name" value="SECRETED PROTEIN"/>
    <property type="match status" value="1"/>
</dbReference>
<evidence type="ECO:0000313" key="6">
    <source>
        <dbReference type="EMBL" id="BAG33558.1"/>
    </source>
</evidence>
<dbReference type="SUPFAM" id="SSF48208">
    <property type="entry name" value="Six-hairpin glycosidases"/>
    <property type="match status" value="1"/>
</dbReference>
<dbReference type="GO" id="GO:0030246">
    <property type="term" value="F:carbohydrate binding"/>
    <property type="evidence" value="ECO:0007669"/>
    <property type="project" value="InterPro"/>
</dbReference>
<proteinExistence type="predicted"/>
<dbReference type="GO" id="GO:0005975">
    <property type="term" value="P:carbohydrate metabolic process"/>
    <property type="evidence" value="ECO:0007669"/>
    <property type="project" value="InterPro"/>
</dbReference>
<dbReference type="AlphaFoldDB" id="B2RJL3"/>
<dbReference type="Proteomes" id="UP000008842">
    <property type="component" value="Chromosome"/>
</dbReference>
<reference evidence="6 7" key="1">
    <citation type="journal article" date="2008" name="DNA Res.">
        <title>Determination of the genome sequence of Porphyromonas gingivalis strain ATCC 33277 and genomic comparison with strain W83 revealed extensive genome rearrangements in P. gingivalis.</title>
        <authorList>
            <person name="Naito M."/>
            <person name="Hirakawa H."/>
            <person name="Yamashita A."/>
            <person name="Ohara N."/>
            <person name="Shoji M."/>
            <person name="Yukitake H."/>
            <person name="Nakayama K."/>
            <person name="Toh H."/>
            <person name="Yoshimura F."/>
            <person name="Kuhara S."/>
            <person name="Hattori M."/>
            <person name="Hayashi T."/>
            <person name="Nakayama K."/>
        </authorList>
    </citation>
    <scope>NUCLEOTIDE SEQUENCE [LARGE SCALE GENOMIC DNA]</scope>
    <source>
        <strain evidence="7">ATCC 33277 / DSM 20709 / CIP 103683 / JCM 12257 / NCTC 11834 / 2561</strain>
    </source>
</reference>
<dbReference type="InterPro" id="IPR012939">
    <property type="entry name" value="Glyco_hydro_92"/>
</dbReference>
<accession>B2RJL3</accession>
<evidence type="ECO:0000256" key="3">
    <source>
        <dbReference type="ARBA" id="ARBA00022837"/>
    </source>
</evidence>
<dbReference type="Gene3D" id="3.30.2080.10">
    <property type="entry name" value="GH92 mannosidase domain"/>
    <property type="match status" value="1"/>
</dbReference>
<evidence type="ECO:0000313" key="7">
    <source>
        <dbReference type="Proteomes" id="UP000008842"/>
    </source>
</evidence>
<dbReference type="GO" id="GO:0006516">
    <property type="term" value="P:glycoprotein catabolic process"/>
    <property type="evidence" value="ECO:0007669"/>
    <property type="project" value="TreeGrafter"/>
</dbReference>
<dbReference type="EMBL" id="AP009380">
    <property type="protein sequence ID" value="BAG33558.1"/>
    <property type="molecule type" value="Genomic_DNA"/>
</dbReference>
<feature type="domain" description="Glycosyl hydrolase family 92" evidence="4">
    <location>
        <begin position="285"/>
        <end position="747"/>
    </location>
</feature>
<evidence type="ECO:0000259" key="5">
    <source>
        <dbReference type="Pfam" id="PF17678"/>
    </source>
</evidence>
<dbReference type="FunFam" id="3.30.2080.10:FF:000001">
    <property type="entry name" value="Alpha-1,2-mannosidase subfamily"/>
    <property type="match status" value="1"/>
</dbReference>
<dbReference type="eggNOG" id="COG3537">
    <property type="taxonomic scope" value="Bacteria"/>
</dbReference>
<evidence type="ECO:0000256" key="2">
    <source>
        <dbReference type="ARBA" id="ARBA00011245"/>
    </source>
</evidence>
<comment type="cofactor">
    <cofactor evidence="1">
        <name>Ca(2+)</name>
        <dbReference type="ChEBI" id="CHEBI:29108"/>
    </cofactor>
</comment>
<dbReference type="CAZy" id="GH92">
    <property type="family name" value="Glycoside Hydrolase Family 92"/>
</dbReference>
<dbReference type="KEGG" id="pgn:PGN_1039"/>
<dbReference type="InterPro" id="IPR050883">
    <property type="entry name" value="PNGase"/>
</dbReference>
<dbReference type="InterPro" id="IPR008928">
    <property type="entry name" value="6-hairpin_glycosidase_sf"/>
</dbReference>
<sequence>MVVFYFISFYPDPTMRFLPYPIAFLSIILLLSCAGRKRGKDIDFTKYVNPLIGTDWVGNTYPGATVPFGMVQLSPDNGKSGWDYIAGYYYPDTMIAGFSHTHLSGTGAGDLYDIRFMPIGKSSPDEVVPKDHIRTSFSHKNEKAESGYYAVRLDNGIKVELTATEHCGIQRYTIQDSILEVRLDLNSTMNWDRTTDSRLQLIDSHTISGYRFSDGWARDQRIFFRSRFSLPIEQFTIDSVPQYANNDTTQIIGYGLVAHLSFLIAKSDSTLTISTALSGVDEKGAANNLAKEAPHHDFDLYRAETSLLWQRALSRIVAEKGKSPRVDTIFYTALYHSLLCPTVFSDADGRYRGADKKIHTLKTARKHYGTFSLWDTYRAAHPLYNILFPERAADMAESLVAFGEQNEGLLPVWTMWAGETGMMIGYHSIPVIVEAYRKGNYKENPQRIMRLLVSTMEKTGRTDMDNYRRLGYVPADCTNWSLSKTMEYAYDDACIALFARENAAAAKRSMAYAHHAKAYQEVYDPASGFFRPRLASGEWKFPFDPFEYTEDITESNAWQYLFGVQHDTEGLMELMGGADSMARRLDLFFGTPTPSHIALPIFSTGMIGQYAHGNEPSHHVAYLYNKVSQPWKGAGIIRRILTELYKNTPDGLCGNEDCGQLSAWYVFSALGFYPVDPISGHYELGSPLFEHVTIPQPNGRIFRLTAHNLSEKNRYIESVKVDGKPYHRSYITWNQIRSGAHVELFMTSREGHCWY</sequence>
<dbReference type="InterPro" id="IPR041371">
    <property type="entry name" value="GH92_N"/>
</dbReference>
<dbReference type="InterPro" id="IPR005887">
    <property type="entry name" value="GH92_a_mannosidase_put"/>
</dbReference>
<dbReference type="InterPro" id="IPR014718">
    <property type="entry name" value="GH-type_carb-bd"/>
</dbReference>
<dbReference type="GO" id="GO:0005829">
    <property type="term" value="C:cytosol"/>
    <property type="evidence" value="ECO:0007669"/>
    <property type="project" value="TreeGrafter"/>
</dbReference>
<name>B2RJL3_PORG3</name>
<dbReference type="Gene3D" id="1.20.1050.60">
    <property type="entry name" value="alpha-1,2-mannosidase"/>
    <property type="match status" value="1"/>
</dbReference>
<dbReference type="Gene3D" id="1.20.1610.10">
    <property type="entry name" value="alpha-1,2-mannosidases domains"/>
    <property type="match status" value="1"/>
</dbReference>
<dbReference type="HOGENOM" id="CLU_003690_2_2_10"/>
<dbReference type="Gene3D" id="2.70.98.10">
    <property type="match status" value="1"/>
</dbReference>
<comment type="subunit">
    <text evidence="2">Monomer.</text>
</comment>
<keyword evidence="3" id="KW-0106">Calcium</keyword>